<dbReference type="SUPFAM" id="SSF52402">
    <property type="entry name" value="Adenine nucleotide alpha hydrolases-like"/>
    <property type="match status" value="2"/>
</dbReference>
<dbReference type="OrthoDB" id="3865341at2"/>
<dbReference type="PRINTS" id="PR01438">
    <property type="entry name" value="UNVRSLSTRESS"/>
</dbReference>
<gene>
    <name evidence="3" type="ORF">B4N89_39100</name>
</gene>
<dbReference type="Pfam" id="PF00582">
    <property type="entry name" value="Usp"/>
    <property type="match status" value="2"/>
</dbReference>
<dbReference type="AlphaFoldDB" id="A0A1T3NNB6"/>
<feature type="domain" description="UspA" evidence="2">
    <location>
        <begin position="21"/>
        <end position="152"/>
    </location>
</feature>
<evidence type="ECO:0000313" key="4">
    <source>
        <dbReference type="Proteomes" id="UP000190037"/>
    </source>
</evidence>
<organism evidence="3 4">
    <name type="scientific">Embleya scabrispora</name>
    <dbReference type="NCBI Taxonomy" id="159449"/>
    <lineage>
        <taxon>Bacteria</taxon>
        <taxon>Bacillati</taxon>
        <taxon>Actinomycetota</taxon>
        <taxon>Actinomycetes</taxon>
        <taxon>Kitasatosporales</taxon>
        <taxon>Streptomycetaceae</taxon>
        <taxon>Embleya</taxon>
    </lineage>
</organism>
<proteinExistence type="inferred from homology"/>
<evidence type="ECO:0000256" key="1">
    <source>
        <dbReference type="ARBA" id="ARBA00008791"/>
    </source>
</evidence>
<reference evidence="3 4" key="1">
    <citation type="submission" date="2017-03" db="EMBL/GenBank/DDBJ databases">
        <title>Draft genome sequence of Streptomyces scabrisporus NF3, endophyte isolated from Amphipterygium adstringens.</title>
        <authorList>
            <person name="Vazquez M."/>
            <person name="Ceapa C.D."/>
            <person name="Rodriguez Luna D."/>
            <person name="Sanchez Esquivel S."/>
        </authorList>
    </citation>
    <scope>NUCLEOTIDE SEQUENCE [LARGE SCALE GENOMIC DNA]</scope>
    <source>
        <strain evidence="3 4">NF3</strain>
    </source>
</reference>
<dbReference type="Proteomes" id="UP000190037">
    <property type="component" value="Unassembled WGS sequence"/>
</dbReference>
<evidence type="ECO:0000259" key="2">
    <source>
        <dbReference type="Pfam" id="PF00582"/>
    </source>
</evidence>
<name>A0A1T3NNB6_9ACTN</name>
<dbReference type="PANTHER" id="PTHR46268">
    <property type="entry name" value="STRESS RESPONSE PROTEIN NHAX"/>
    <property type="match status" value="1"/>
</dbReference>
<dbReference type="EMBL" id="MWQN01000003">
    <property type="protein sequence ID" value="OPC78200.1"/>
    <property type="molecule type" value="Genomic_DNA"/>
</dbReference>
<feature type="domain" description="UspA" evidence="2">
    <location>
        <begin position="165"/>
        <end position="300"/>
    </location>
</feature>
<evidence type="ECO:0000313" key="3">
    <source>
        <dbReference type="EMBL" id="OPC78200.1"/>
    </source>
</evidence>
<dbReference type="PANTHER" id="PTHR46268:SF6">
    <property type="entry name" value="UNIVERSAL STRESS PROTEIN UP12"/>
    <property type="match status" value="1"/>
</dbReference>
<dbReference type="RefSeq" id="WP_078981296.1">
    <property type="nucleotide sequence ID" value="NZ_MWQN01000003.1"/>
</dbReference>
<dbReference type="InterPro" id="IPR006016">
    <property type="entry name" value="UspA"/>
</dbReference>
<keyword evidence="4" id="KW-1185">Reference proteome</keyword>
<comment type="similarity">
    <text evidence="1">Belongs to the universal stress protein A family.</text>
</comment>
<accession>A0A1T3NNB6</accession>
<comment type="caution">
    <text evidence="3">The sequence shown here is derived from an EMBL/GenBank/DDBJ whole genome shotgun (WGS) entry which is preliminary data.</text>
</comment>
<dbReference type="Gene3D" id="3.40.50.620">
    <property type="entry name" value="HUPs"/>
    <property type="match status" value="2"/>
</dbReference>
<dbReference type="InterPro" id="IPR014729">
    <property type="entry name" value="Rossmann-like_a/b/a_fold"/>
</dbReference>
<protein>
    <recommendedName>
        <fullName evidence="2">UspA domain-containing protein</fullName>
    </recommendedName>
</protein>
<dbReference type="InterPro" id="IPR006015">
    <property type="entry name" value="Universal_stress_UspA"/>
</dbReference>
<sequence>MNHNPSSAPTPERNGAPLRGHVVVGVDGSGLADLAVEQAADEAAFRGVPLEVLHVVDRAPDREEDQQAAELREEAESLVRTAAERARLRRPDLAIVTTVALARIVPTLEQTTDRAALVVLGSRGLGGFAGLLLGSVSLSVAAAARCPILVVRAPHANVPLDAPGTVVVGVSGLDCAPAVEAAFVAAQARGVALRAVHAWAPPVSPAAPYAAPLWIGDDGRKNAEATLAAALEPFMNRYRQVPLTEQIVCDIPTHALLAAGDEAELVVLAAHRRHGRFGPNLGRVTHALLHHSKAPVLLVPIA</sequence>